<dbReference type="Proteomes" id="UP000185628">
    <property type="component" value="Unassembled WGS sequence"/>
</dbReference>
<evidence type="ECO:0000313" key="3">
    <source>
        <dbReference type="Proteomes" id="UP000185628"/>
    </source>
</evidence>
<dbReference type="EMBL" id="MQVR01000048">
    <property type="protein sequence ID" value="OKL53647.1"/>
    <property type="molecule type" value="Genomic_DNA"/>
</dbReference>
<dbReference type="OrthoDB" id="9922094at2"/>
<evidence type="ECO:0000313" key="2">
    <source>
        <dbReference type="EMBL" id="OKL53647.1"/>
    </source>
</evidence>
<dbReference type="AlphaFoldDB" id="A0A1Q5Q1F5"/>
<protein>
    <recommendedName>
        <fullName evidence="1">Putative Flp pilus-assembly TadG-like N-terminal domain-containing protein</fullName>
    </recommendedName>
</protein>
<keyword evidence="3" id="KW-1185">Reference proteome</keyword>
<name>A0A1Q5Q1F5_9ACTO</name>
<accession>A0A1Q5Q1F5</accession>
<comment type="caution">
    <text evidence="2">The sequence shown here is derived from an EMBL/GenBank/DDBJ whole genome shotgun (WGS) entry which is preliminary data.</text>
</comment>
<evidence type="ECO:0000259" key="1">
    <source>
        <dbReference type="Pfam" id="PF13400"/>
    </source>
</evidence>
<feature type="domain" description="Putative Flp pilus-assembly TadG-like N-terminal" evidence="1">
    <location>
        <begin position="14"/>
        <end position="61"/>
    </location>
</feature>
<dbReference type="InterPro" id="IPR028087">
    <property type="entry name" value="Tad_N"/>
</dbReference>
<sequence length="149" mass="15769">MKALTARANREESGRITLLAIGILAVVLLLGYSVIAASAVHLERKGLQTLAESLAVRAASAVSVQGYLGRGPGGPYLSEQAAREAIDEHLARLGTALPDSFAVLDVSVGEERVSVSTRSVATPPFLPDYLWPVELRSQASAELYEGRTP</sequence>
<dbReference type="RefSeq" id="WP_073716912.1">
    <property type="nucleotide sequence ID" value="NZ_MQVR01000048.1"/>
</dbReference>
<dbReference type="Pfam" id="PF13400">
    <property type="entry name" value="Tad"/>
    <property type="match status" value="1"/>
</dbReference>
<proteinExistence type="predicted"/>
<reference evidence="3" key="1">
    <citation type="submission" date="2016-12" db="EMBL/GenBank/DDBJ databases">
        <authorList>
            <person name="Meng X."/>
        </authorList>
    </citation>
    <scope>NUCLEOTIDE SEQUENCE [LARGE SCALE GENOMIC DNA]</scope>
    <source>
        <strain evidence="3">DSM 19116</strain>
    </source>
</reference>
<gene>
    <name evidence="2" type="ORF">BSZ39_08475</name>
</gene>
<organism evidence="2 3">
    <name type="scientific">Bowdeniella nasicola</name>
    <dbReference type="NCBI Taxonomy" id="208480"/>
    <lineage>
        <taxon>Bacteria</taxon>
        <taxon>Bacillati</taxon>
        <taxon>Actinomycetota</taxon>
        <taxon>Actinomycetes</taxon>
        <taxon>Actinomycetales</taxon>
        <taxon>Actinomycetaceae</taxon>
        <taxon>Bowdeniella</taxon>
    </lineage>
</organism>